<evidence type="ECO:0000313" key="1">
    <source>
        <dbReference type="EMBL" id="KAJ2793774.1"/>
    </source>
</evidence>
<dbReference type="Proteomes" id="UP001140087">
    <property type="component" value="Unassembled WGS sequence"/>
</dbReference>
<evidence type="ECO:0000313" key="2">
    <source>
        <dbReference type="Proteomes" id="UP001140087"/>
    </source>
</evidence>
<accession>A0ACC1KRR7</accession>
<comment type="caution">
    <text evidence="1">The sequence shown here is derived from an EMBL/GenBank/DDBJ whole genome shotgun (WGS) entry which is preliminary data.</text>
</comment>
<organism evidence="1 2">
    <name type="scientific">Coemansia helicoidea</name>
    <dbReference type="NCBI Taxonomy" id="1286919"/>
    <lineage>
        <taxon>Eukaryota</taxon>
        <taxon>Fungi</taxon>
        <taxon>Fungi incertae sedis</taxon>
        <taxon>Zoopagomycota</taxon>
        <taxon>Kickxellomycotina</taxon>
        <taxon>Kickxellomycetes</taxon>
        <taxon>Kickxellales</taxon>
        <taxon>Kickxellaceae</taxon>
        <taxon>Coemansia</taxon>
    </lineage>
</organism>
<protein>
    <submittedName>
        <fullName evidence="1">Uncharacterized protein</fullName>
    </submittedName>
</protein>
<proteinExistence type="predicted"/>
<keyword evidence="2" id="KW-1185">Reference proteome</keyword>
<name>A0ACC1KRR7_9FUNG</name>
<sequence length="317" mass="33809">AVSQTMVGVYISEVYMLLMMLAKLANNSNINANAILRVIFPALILLATIFSHIYIKNAYMPIVNYLPVRAAADIERNPKIAAAFPDVSGGKDLECAVDPSVTEEDRVRQLMYATYGSLVPRKVIDYVLTKLPRLLRPGHGGARPDPARPDTFSGEEEEQGAQSTKAPEVLVTDSGAAMPMPSPHHYAADGSPEGAGASVHSLSSATHLRLRRAAPERAAGSPDGQGRYSMVDTDLLASAGDNALAEAFSNPALRAKATTVVWVPLDTHGVCNALYADVQRWGAGTINVVTDGTWIDGRCRVKADVDFDADSAAPRPA</sequence>
<dbReference type="EMBL" id="JANBUN010002753">
    <property type="protein sequence ID" value="KAJ2793774.1"/>
    <property type="molecule type" value="Genomic_DNA"/>
</dbReference>
<reference evidence="1" key="1">
    <citation type="submission" date="2022-07" db="EMBL/GenBank/DDBJ databases">
        <title>Phylogenomic reconstructions and comparative analyses of Kickxellomycotina fungi.</title>
        <authorList>
            <person name="Reynolds N.K."/>
            <person name="Stajich J.E."/>
            <person name="Barry K."/>
            <person name="Grigoriev I.V."/>
            <person name="Crous P."/>
            <person name="Smith M.E."/>
        </authorList>
    </citation>
    <scope>NUCLEOTIDE SEQUENCE</scope>
    <source>
        <strain evidence="1">BCRC 34780</strain>
    </source>
</reference>
<feature type="non-terminal residue" evidence="1">
    <location>
        <position position="1"/>
    </location>
</feature>
<gene>
    <name evidence="1" type="ORF">H4R21_005761</name>
</gene>